<feature type="compositionally biased region" description="Polar residues" evidence="1">
    <location>
        <begin position="184"/>
        <end position="200"/>
    </location>
</feature>
<proteinExistence type="predicted"/>
<evidence type="ECO:0000313" key="6">
    <source>
        <dbReference type="Proteomes" id="UP000078560"/>
    </source>
</evidence>
<organism evidence="3 6">
    <name type="scientific">Plasmodium ovale curtisi</name>
    <dbReference type="NCBI Taxonomy" id="864141"/>
    <lineage>
        <taxon>Eukaryota</taxon>
        <taxon>Sar</taxon>
        <taxon>Alveolata</taxon>
        <taxon>Apicomplexa</taxon>
        <taxon>Aconoidasida</taxon>
        <taxon>Haemosporida</taxon>
        <taxon>Plasmodiidae</taxon>
        <taxon>Plasmodium</taxon>
        <taxon>Plasmodium (Plasmodium)</taxon>
    </lineage>
</organism>
<dbReference type="EMBL" id="FLQU01000668">
    <property type="protein sequence ID" value="SBS88946.1"/>
    <property type="molecule type" value="Genomic_DNA"/>
</dbReference>
<dbReference type="AlphaFoldDB" id="A0A1A8WCJ6"/>
<keyword evidence="2" id="KW-1133">Transmembrane helix</keyword>
<sequence>MGRLLRLSAVATRSSYAKSQCRSFFFKTEKNDIIKNEMEDILKWENETLSRMKKDEKLFRKWYQKDGENGQGNRNDEGVKFSKTRGKFKRLLIFVSFQSIPIIGLMYLFKYVEDVKLAEMNYSFDTSEEIVKETIKLIDGNAKCFCIYFRNNEMNTFFIDPLNPQESEINYEQPVKQTTEVQMDAEGSTTLESTSTYTQKAKNENMEQNRDTKEDSGESIQNLLYAINKPLMQKVMSLKSRSELPLNYLYFCVSKNTDIHNFVKSEQNNINLLYSDDKKNVYATLTGNASIIENENMRNVIWTDKWAYLISDDSKENYILIKFTPSTISLKTIGMKNQHWRSNTVRRFLVDQKVTWVKA</sequence>
<dbReference type="Gene3D" id="2.30.110.10">
    <property type="entry name" value="Electron Transport, Fmn-binding Protein, Chain A"/>
    <property type="match status" value="1"/>
</dbReference>
<evidence type="ECO:0000313" key="5">
    <source>
        <dbReference type="Proteomes" id="UP000078546"/>
    </source>
</evidence>
<feature type="compositionally biased region" description="Basic and acidic residues" evidence="1">
    <location>
        <begin position="201"/>
        <end position="215"/>
    </location>
</feature>
<protein>
    <submittedName>
        <fullName evidence="3">Uncharacterized protein</fullName>
    </submittedName>
</protein>
<dbReference type="EMBL" id="FLQV01001338">
    <property type="protein sequence ID" value="SBS99494.1"/>
    <property type="molecule type" value="Genomic_DNA"/>
</dbReference>
<name>A0A1A8WCJ6_PLAOA</name>
<dbReference type="VEuPathDB" id="PlasmoDB:PocGH01_14071300"/>
<gene>
    <name evidence="4" type="ORF">POVCU1_053140</name>
    <name evidence="3" type="ORF">POVCU2_0051370</name>
</gene>
<evidence type="ECO:0000256" key="1">
    <source>
        <dbReference type="SAM" id="MobiDB-lite"/>
    </source>
</evidence>
<evidence type="ECO:0000313" key="4">
    <source>
        <dbReference type="EMBL" id="SBS99494.1"/>
    </source>
</evidence>
<feature type="transmembrane region" description="Helical" evidence="2">
    <location>
        <begin position="91"/>
        <end position="109"/>
    </location>
</feature>
<dbReference type="Proteomes" id="UP000078546">
    <property type="component" value="Unassembled WGS sequence"/>
</dbReference>
<reference evidence="5 6" key="1">
    <citation type="submission" date="2016-05" db="EMBL/GenBank/DDBJ databases">
        <authorList>
            <person name="Naeem Raeece"/>
        </authorList>
    </citation>
    <scope>NUCLEOTIDE SEQUENCE [LARGE SCALE GENOMIC DNA]</scope>
</reference>
<keyword evidence="2" id="KW-0812">Transmembrane</keyword>
<dbReference type="InterPro" id="IPR012349">
    <property type="entry name" value="Split_barrel_FMN-bd"/>
</dbReference>
<reference evidence="3" key="2">
    <citation type="submission" date="2016-05" db="EMBL/GenBank/DDBJ databases">
        <authorList>
            <person name="Lavstsen T."/>
            <person name="Jespersen J.S."/>
        </authorList>
    </citation>
    <scope>NUCLEOTIDE SEQUENCE [LARGE SCALE GENOMIC DNA]</scope>
</reference>
<dbReference type="Proteomes" id="UP000078560">
    <property type="component" value="Unassembled WGS sequence"/>
</dbReference>
<evidence type="ECO:0000256" key="2">
    <source>
        <dbReference type="SAM" id="Phobius"/>
    </source>
</evidence>
<accession>A0A1A8WCJ6</accession>
<evidence type="ECO:0000313" key="3">
    <source>
        <dbReference type="EMBL" id="SBS88946.1"/>
    </source>
</evidence>
<keyword evidence="2" id="KW-0472">Membrane</keyword>
<feature type="region of interest" description="Disordered" evidence="1">
    <location>
        <begin position="184"/>
        <end position="215"/>
    </location>
</feature>